<dbReference type="GO" id="GO:0052618">
    <property type="term" value="F:coenzyme F420-0:L-glutamate ligase activity"/>
    <property type="evidence" value="ECO:0007669"/>
    <property type="project" value="UniProtKB-EC"/>
</dbReference>
<keyword evidence="7" id="KW-0464">Manganese</keyword>
<keyword evidence="5" id="KW-0630">Potassium</keyword>
<dbReference type="NCBIfam" id="TIGR01916">
    <property type="entry name" value="F420_cofE"/>
    <property type="match status" value="1"/>
</dbReference>
<dbReference type="PANTHER" id="PTHR47917:SF1">
    <property type="entry name" value="COENZYME F420:L-GLUTAMATE LIGASE"/>
    <property type="match status" value="1"/>
</dbReference>
<evidence type="ECO:0000259" key="8">
    <source>
        <dbReference type="Pfam" id="PF01996"/>
    </source>
</evidence>
<evidence type="ECO:0000256" key="3">
    <source>
        <dbReference type="ARBA" id="ARBA00022741"/>
    </source>
</evidence>
<evidence type="ECO:0000256" key="4">
    <source>
        <dbReference type="ARBA" id="ARBA00022842"/>
    </source>
</evidence>
<dbReference type="PANTHER" id="PTHR47917">
    <property type="match status" value="1"/>
</dbReference>
<keyword evidence="1 9" id="KW-0436">Ligase</keyword>
<gene>
    <name evidence="9" type="primary">fbiB</name>
    <name evidence="9" type="ORF">AWB72_01712</name>
</gene>
<dbReference type="GO" id="GO:0046872">
    <property type="term" value="F:metal ion binding"/>
    <property type="evidence" value="ECO:0007669"/>
    <property type="project" value="UniProtKB-KW"/>
</dbReference>
<evidence type="ECO:0000313" key="9">
    <source>
        <dbReference type="EMBL" id="SAL23439.1"/>
    </source>
</evidence>
<keyword evidence="10" id="KW-1185">Reference proteome</keyword>
<dbReference type="EMBL" id="FCNV02000002">
    <property type="protein sequence ID" value="SAL23439.1"/>
    <property type="molecule type" value="Genomic_DNA"/>
</dbReference>
<evidence type="ECO:0000256" key="7">
    <source>
        <dbReference type="ARBA" id="ARBA00023211"/>
    </source>
</evidence>
<keyword evidence="6" id="KW-0342">GTP-binding</keyword>
<dbReference type="Gene3D" id="3.30.1330.100">
    <property type="entry name" value="CofE-like"/>
    <property type="match status" value="1"/>
</dbReference>
<name>A0A658QUN5_9BURK</name>
<dbReference type="EC" id="6.3.2.31" evidence="9"/>
<dbReference type="InterPro" id="IPR002847">
    <property type="entry name" value="F420-0_gamma-glut_ligase-dom"/>
</dbReference>
<dbReference type="AlphaFoldDB" id="A0A658QUN5"/>
<evidence type="ECO:0000256" key="6">
    <source>
        <dbReference type="ARBA" id="ARBA00023134"/>
    </source>
</evidence>
<comment type="caution">
    <text evidence="9">The sequence shown here is derived from an EMBL/GenBank/DDBJ whole genome shotgun (WGS) entry which is preliminary data.</text>
</comment>
<keyword evidence="3" id="KW-0547">Nucleotide-binding</keyword>
<dbReference type="GO" id="GO:0005525">
    <property type="term" value="F:GTP binding"/>
    <property type="evidence" value="ECO:0007669"/>
    <property type="project" value="UniProtKB-KW"/>
</dbReference>
<keyword evidence="4" id="KW-0460">Magnesium</keyword>
<dbReference type="SUPFAM" id="SSF144010">
    <property type="entry name" value="CofE-like"/>
    <property type="match status" value="1"/>
</dbReference>
<protein>
    <submittedName>
        <fullName evidence="9">Coenzyme F420:L-glutamate ligase</fullName>
        <ecNumber evidence="9">6.3.2.31</ecNumber>
    </submittedName>
</protein>
<dbReference type="InterPro" id="IPR008225">
    <property type="entry name" value="F420-0_g-glutamyl_ligase"/>
</dbReference>
<evidence type="ECO:0000256" key="2">
    <source>
        <dbReference type="ARBA" id="ARBA00022723"/>
    </source>
</evidence>
<feature type="domain" description="Coenzyme F420:L-glutamate ligase-like" evidence="8">
    <location>
        <begin position="16"/>
        <end position="235"/>
    </location>
</feature>
<sequence length="259" mass="27981">MEKNAHSLEIFALTGIPKVKAGDDVGGLIADAMRSNGKRWQRGDIVVVAQKIVSKAEGRVRKASDIVPTDEALEYARITGKDARKVQAVLDESTEIVRACDHPPDGVLISRHRQGWICANAAIDESNVGDDDALLLLPEDPDASARRIAGRIYDRTGIEPGVIVSDTFGRPWRRGLVNVAIGLSGVPALDSWIGRRDAFGRQLQVSQQATADEVAAAAGLLMAKDGLTPAILVRGLAWKSCSQSHARSYVRPLEEDLFK</sequence>
<evidence type="ECO:0000313" key="10">
    <source>
        <dbReference type="Proteomes" id="UP000198263"/>
    </source>
</evidence>
<keyword evidence="2" id="KW-0479">Metal-binding</keyword>
<dbReference type="Proteomes" id="UP000198263">
    <property type="component" value="Unassembled WGS sequence"/>
</dbReference>
<dbReference type="Pfam" id="PF01996">
    <property type="entry name" value="F420_ligase"/>
    <property type="match status" value="1"/>
</dbReference>
<organism evidence="9 10">
    <name type="scientific">Caballeronia concitans</name>
    <dbReference type="NCBI Taxonomy" id="1777133"/>
    <lineage>
        <taxon>Bacteria</taxon>
        <taxon>Pseudomonadati</taxon>
        <taxon>Pseudomonadota</taxon>
        <taxon>Betaproteobacteria</taxon>
        <taxon>Burkholderiales</taxon>
        <taxon>Burkholderiaceae</taxon>
        <taxon>Caballeronia</taxon>
    </lineage>
</organism>
<proteinExistence type="predicted"/>
<reference evidence="9 10" key="1">
    <citation type="submission" date="2016-01" db="EMBL/GenBank/DDBJ databases">
        <authorList>
            <person name="Peeters C."/>
        </authorList>
    </citation>
    <scope>NUCLEOTIDE SEQUENCE [LARGE SCALE GENOMIC DNA]</scope>
    <source>
        <strain evidence="9">LMG 29315</strain>
    </source>
</reference>
<accession>A0A658QUN5</accession>
<evidence type="ECO:0000256" key="5">
    <source>
        <dbReference type="ARBA" id="ARBA00022958"/>
    </source>
</evidence>
<evidence type="ECO:0000256" key="1">
    <source>
        <dbReference type="ARBA" id="ARBA00022598"/>
    </source>
</evidence>
<dbReference type="Gene3D" id="3.90.1660.10">
    <property type="entry name" value="CofE-like domain"/>
    <property type="match status" value="1"/>
</dbReference>